<gene>
    <name evidence="3" type="ORF">PQ457_03330</name>
</gene>
<dbReference type="Gene3D" id="2.60.40.200">
    <property type="entry name" value="Superoxide dismutase, copper/zinc binding domain"/>
    <property type="match status" value="1"/>
</dbReference>
<reference evidence="3 4" key="1">
    <citation type="submission" date="2023-02" db="EMBL/GenBank/DDBJ databases">
        <title>Genome sequence of Novosphingobium humi KACC 19094.</title>
        <authorList>
            <person name="Kim S."/>
            <person name="Heo J."/>
            <person name="Kwon S.-W."/>
        </authorList>
    </citation>
    <scope>NUCLEOTIDE SEQUENCE [LARGE SCALE GENOMIC DNA]</scope>
    <source>
        <strain evidence="3 4">KACC 19094</strain>
    </source>
</reference>
<dbReference type="Proteomes" id="UP001218231">
    <property type="component" value="Chromosome"/>
</dbReference>
<sequence length="186" mass="18765">MMAKVLTGLMMAGALAGIMVPGVGMAKAAHKAVSKDKVLASAALMKGDTMPAGLASIIEAKGKLGLKLSLSGLPAGVHAVHLHMRGVCEVPAFTSAGGHLNPAGHQHGRDNPMGAHMGDLPNVTVGEDGTANVTLPLDYKADELLTALFDKDGGAIVVHAAPDDYKTDPTGNAGGRIACGAFVRGQ</sequence>
<evidence type="ECO:0000256" key="1">
    <source>
        <dbReference type="ARBA" id="ARBA00010457"/>
    </source>
</evidence>
<evidence type="ECO:0000313" key="4">
    <source>
        <dbReference type="Proteomes" id="UP001218231"/>
    </source>
</evidence>
<dbReference type="InterPro" id="IPR036423">
    <property type="entry name" value="SOD-like_Cu/Zn_dom_sf"/>
</dbReference>
<comment type="similarity">
    <text evidence="1">Belongs to the Cu-Zn superoxide dismutase family.</text>
</comment>
<organism evidence="3 4">
    <name type="scientific">Novosphingobium humi</name>
    <dbReference type="NCBI Taxonomy" id="2282397"/>
    <lineage>
        <taxon>Bacteria</taxon>
        <taxon>Pseudomonadati</taxon>
        <taxon>Pseudomonadota</taxon>
        <taxon>Alphaproteobacteria</taxon>
        <taxon>Sphingomonadales</taxon>
        <taxon>Sphingomonadaceae</taxon>
        <taxon>Novosphingobium</taxon>
    </lineage>
</organism>
<dbReference type="InterPro" id="IPR001424">
    <property type="entry name" value="SOD_Cu_Zn_dom"/>
</dbReference>
<name>A0ABY7TXM7_9SPHN</name>
<dbReference type="PANTHER" id="PTHR10003">
    <property type="entry name" value="SUPEROXIDE DISMUTASE CU-ZN -RELATED"/>
    <property type="match status" value="1"/>
</dbReference>
<evidence type="ECO:0000313" key="3">
    <source>
        <dbReference type="EMBL" id="WCT78019.1"/>
    </source>
</evidence>
<dbReference type="RefSeq" id="WP_273618366.1">
    <property type="nucleotide sequence ID" value="NZ_CP117417.1"/>
</dbReference>
<dbReference type="EMBL" id="CP117417">
    <property type="protein sequence ID" value="WCT78019.1"/>
    <property type="molecule type" value="Genomic_DNA"/>
</dbReference>
<feature type="domain" description="Superoxide dismutase copper/zinc binding" evidence="2">
    <location>
        <begin position="61"/>
        <end position="181"/>
    </location>
</feature>
<accession>A0ABY7TXM7</accession>
<protein>
    <submittedName>
        <fullName evidence="3">Superoxide dismutase family protein</fullName>
    </submittedName>
</protein>
<keyword evidence="4" id="KW-1185">Reference proteome</keyword>
<proteinExistence type="inferred from homology"/>
<dbReference type="Pfam" id="PF00080">
    <property type="entry name" value="Sod_Cu"/>
    <property type="match status" value="1"/>
</dbReference>
<dbReference type="InterPro" id="IPR024134">
    <property type="entry name" value="SOD_Cu/Zn_/chaperone"/>
</dbReference>
<dbReference type="SUPFAM" id="SSF49329">
    <property type="entry name" value="Cu,Zn superoxide dismutase-like"/>
    <property type="match status" value="1"/>
</dbReference>
<evidence type="ECO:0000259" key="2">
    <source>
        <dbReference type="Pfam" id="PF00080"/>
    </source>
</evidence>